<dbReference type="VEuPathDB" id="PiroplasmaDB:BOVATA_022790"/>
<dbReference type="Proteomes" id="UP000236319">
    <property type="component" value="Unassembled WGS sequence"/>
</dbReference>
<organism evidence="1 2">
    <name type="scientific">Babesia ovata</name>
    <dbReference type="NCBI Taxonomy" id="189622"/>
    <lineage>
        <taxon>Eukaryota</taxon>
        <taxon>Sar</taxon>
        <taxon>Alveolata</taxon>
        <taxon>Apicomplexa</taxon>
        <taxon>Aconoidasida</taxon>
        <taxon>Piroplasmida</taxon>
        <taxon>Babesiidae</taxon>
        <taxon>Babesia</taxon>
    </lineage>
</organism>
<comment type="caution">
    <text evidence="1">The sequence shown here is derived from an EMBL/GenBank/DDBJ whole genome shotgun (WGS) entry which is preliminary data.</text>
</comment>
<evidence type="ECO:0000313" key="2">
    <source>
        <dbReference type="Proteomes" id="UP000236319"/>
    </source>
</evidence>
<protein>
    <submittedName>
        <fullName evidence="1">DNA polymerase alpha subunit, putative</fullName>
    </submittedName>
</protein>
<sequence>MSAYCLDTVRPLIHLLNCNRFGADGGLEPEMCFCIWKKFIYDVRMLFVIIKSAKCQQKYLFPPRIVDSFGQQQSTSLRYRSEELIPGTVRLQAHLFEIATESLFGVMPRERVECTLGNVSDPGEVALHSTLEAFVFGYHGTELVARGIQQNDSRFYDFTYLGGGLRLRQAYQLDVRRGHRGTGCLGVTELVGEDAADARPVNELSQSFQHLLFVESFVRIA</sequence>
<dbReference type="EMBL" id="BDSA01000002">
    <property type="protein sequence ID" value="GBE60786.1"/>
    <property type="molecule type" value="Genomic_DNA"/>
</dbReference>
<evidence type="ECO:0000313" key="1">
    <source>
        <dbReference type="EMBL" id="GBE60786.1"/>
    </source>
</evidence>
<dbReference type="AlphaFoldDB" id="A0A2H6KCQ7"/>
<gene>
    <name evidence="1" type="ORF">BOVATA_022790</name>
</gene>
<dbReference type="RefSeq" id="XP_028867029.1">
    <property type="nucleotide sequence ID" value="XM_029011196.1"/>
</dbReference>
<proteinExistence type="predicted"/>
<name>A0A2H6KCQ7_9APIC</name>
<reference evidence="1 2" key="1">
    <citation type="journal article" date="2017" name="BMC Genomics">
        <title>Whole-genome assembly of Babesia ovata and comparative genomics between closely related pathogens.</title>
        <authorList>
            <person name="Yamagishi J."/>
            <person name="Asada M."/>
            <person name="Hakimi H."/>
            <person name="Tanaka T.Q."/>
            <person name="Sugimoto C."/>
            <person name="Kawazu S."/>
        </authorList>
    </citation>
    <scope>NUCLEOTIDE SEQUENCE [LARGE SCALE GENOMIC DNA]</scope>
    <source>
        <strain evidence="1 2">Miyake</strain>
    </source>
</reference>
<keyword evidence="2" id="KW-1185">Reference proteome</keyword>
<dbReference type="GeneID" id="39874556"/>
<accession>A0A2H6KCQ7</accession>